<dbReference type="RefSeq" id="WP_380716713.1">
    <property type="nucleotide sequence ID" value="NZ_JBHSGI010000005.1"/>
</dbReference>
<feature type="transmembrane region" description="Helical" evidence="5">
    <location>
        <begin position="131"/>
        <end position="151"/>
    </location>
</feature>
<organism evidence="7 8">
    <name type="scientific">Seohaeicola nanhaiensis</name>
    <dbReference type="NCBI Taxonomy" id="1387282"/>
    <lineage>
        <taxon>Bacteria</taxon>
        <taxon>Pseudomonadati</taxon>
        <taxon>Pseudomonadota</taxon>
        <taxon>Alphaproteobacteria</taxon>
        <taxon>Rhodobacterales</taxon>
        <taxon>Roseobacteraceae</taxon>
        <taxon>Seohaeicola</taxon>
    </lineage>
</organism>
<dbReference type="EMBL" id="JBHSGI010000005">
    <property type="protein sequence ID" value="MFC4668429.1"/>
    <property type="molecule type" value="Genomic_DNA"/>
</dbReference>
<feature type="transmembrane region" description="Helical" evidence="5">
    <location>
        <begin position="163"/>
        <end position="185"/>
    </location>
</feature>
<comment type="subcellular location">
    <subcellularLocation>
        <location evidence="1">Membrane</location>
        <topology evidence="1">Multi-pass membrane protein</topology>
    </subcellularLocation>
</comment>
<keyword evidence="2 5" id="KW-0812">Transmembrane</keyword>
<keyword evidence="8" id="KW-1185">Reference proteome</keyword>
<feature type="domain" description="Yip1" evidence="6">
    <location>
        <begin position="12"/>
        <end position="179"/>
    </location>
</feature>
<gene>
    <name evidence="7" type="ORF">ACFO5X_07685</name>
</gene>
<proteinExistence type="predicted"/>
<evidence type="ECO:0000256" key="3">
    <source>
        <dbReference type="ARBA" id="ARBA00022989"/>
    </source>
</evidence>
<feature type="transmembrane region" description="Helical" evidence="5">
    <location>
        <begin position="64"/>
        <end position="86"/>
    </location>
</feature>
<reference evidence="8" key="1">
    <citation type="journal article" date="2019" name="Int. J. Syst. Evol. Microbiol.">
        <title>The Global Catalogue of Microorganisms (GCM) 10K type strain sequencing project: providing services to taxonomists for standard genome sequencing and annotation.</title>
        <authorList>
            <consortium name="The Broad Institute Genomics Platform"/>
            <consortium name="The Broad Institute Genome Sequencing Center for Infectious Disease"/>
            <person name="Wu L."/>
            <person name="Ma J."/>
        </authorList>
    </citation>
    <scope>NUCLEOTIDE SEQUENCE [LARGE SCALE GENOMIC DNA]</scope>
    <source>
        <strain evidence="8">CGMCC 4.7283</strain>
    </source>
</reference>
<dbReference type="InterPro" id="IPR006977">
    <property type="entry name" value="Yip1_dom"/>
</dbReference>
<protein>
    <submittedName>
        <fullName evidence="7">YIP1 family protein</fullName>
    </submittedName>
</protein>
<evidence type="ECO:0000256" key="4">
    <source>
        <dbReference type="ARBA" id="ARBA00023136"/>
    </source>
</evidence>
<name>A0ABV9KEY2_9RHOB</name>
<evidence type="ECO:0000313" key="7">
    <source>
        <dbReference type="EMBL" id="MFC4668429.1"/>
    </source>
</evidence>
<evidence type="ECO:0000259" key="6">
    <source>
        <dbReference type="Pfam" id="PF04893"/>
    </source>
</evidence>
<keyword evidence="4 5" id="KW-0472">Membrane</keyword>
<sequence>MTMAFMRALALQSVTDPAAAARVLLGLRLPRSVLWQGLVLMAVLQAVIYALSDLAFAEPNPMRLLFGGPLQFFMIALLGMVLFVYVLRMAGRLFGGQGELDDVLAVMVWLNALRAAAQVAMLVLSLTVPMVAMVLMLVVTFFGLYISMHFINEALRLNSLLRSFFVLLVASLAIGIALSILLSLVGTPMPGANGHV</sequence>
<evidence type="ECO:0000256" key="2">
    <source>
        <dbReference type="ARBA" id="ARBA00022692"/>
    </source>
</evidence>
<dbReference type="Pfam" id="PF04893">
    <property type="entry name" value="Yip1"/>
    <property type="match status" value="1"/>
</dbReference>
<dbReference type="Proteomes" id="UP001595973">
    <property type="component" value="Unassembled WGS sequence"/>
</dbReference>
<accession>A0ABV9KEY2</accession>
<feature type="transmembrane region" description="Helical" evidence="5">
    <location>
        <begin position="36"/>
        <end position="57"/>
    </location>
</feature>
<evidence type="ECO:0000256" key="5">
    <source>
        <dbReference type="SAM" id="Phobius"/>
    </source>
</evidence>
<comment type="caution">
    <text evidence="7">The sequence shown here is derived from an EMBL/GenBank/DDBJ whole genome shotgun (WGS) entry which is preliminary data.</text>
</comment>
<evidence type="ECO:0000313" key="8">
    <source>
        <dbReference type="Proteomes" id="UP001595973"/>
    </source>
</evidence>
<keyword evidence="3 5" id="KW-1133">Transmembrane helix</keyword>
<evidence type="ECO:0000256" key="1">
    <source>
        <dbReference type="ARBA" id="ARBA00004141"/>
    </source>
</evidence>